<evidence type="ECO:0000313" key="1">
    <source>
        <dbReference type="EMBL" id="SJN11150.1"/>
    </source>
</evidence>
<keyword evidence="1" id="KW-0540">Nuclease</keyword>
<dbReference type="GO" id="GO:0004519">
    <property type="term" value="F:endonuclease activity"/>
    <property type="evidence" value="ECO:0007669"/>
    <property type="project" value="UniProtKB-KW"/>
</dbReference>
<protein>
    <submittedName>
        <fullName evidence="1">HNH endonuclease</fullName>
    </submittedName>
</protein>
<keyword evidence="1" id="KW-0378">Hydrolase</keyword>
<name>A0A1R4HUB7_9GAMM</name>
<proteinExistence type="predicted"/>
<evidence type="ECO:0000313" key="2">
    <source>
        <dbReference type="Proteomes" id="UP000196331"/>
    </source>
</evidence>
<dbReference type="EMBL" id="FUKM01000017">
    <property type="protein sequence ID" value="SJN11150.1"/>
    <property type="molecule type" value="Genomic_DNA"/>
</dbReference>
<dbReference type="Proteomes" id="UP000196331">
    <property type="component" value="Unassembled WGS sequence"/>
</dbReference>
<dbReference type="AlphaFoldDB" id="A0A1R4HUB7"/>
<reference evidence="1 2" key="1">
    <citation type="submission" date="2017-02" db="EMBL/GenBank/DDBJ databases">
        <authorList>
            <person name="Dridi B."/>
        </authorList>
    </citation>
    <scope>NUCLEOTIDE SEQUENCE [LARGE SCALE GENOMIC DNA]</scope>
    <source>
        <strain evidence="1 2">JB380</strain>
    </source>
</reference>
<organism evidence="1 2">
    <name type="scientific">Halomonas citrativorans</name>
    <dbReference type="NCBI Taxonomy" id="2742612"/>
    <lineage>
        <taxon>Bacteria</taxon>
        <taxon>Pseudomonadati</taxon>
        <taxon>Pseudomonadota</taxon>
        <taxon>Gammaproteobacteria</taxon>
        <taxon>Oceanospirillales</taxon>
        <taxon>Halomonadaceae</taxon>
        <taxon>Halomonas</taxon>
    </lineage>
</organism>
<comment type="caution">
    <text evidence="1">The sequence shown here is derived from an EMBL/GenBank/DDBJ whole genome shotgun (WGS) entry which is preliminary data.</text>
</comment>
<keyword evidence="1" id="KW-0255">Endonuclease</keyword>
<accession>A0A1R4HUB7</accession>
<sequence>MRGSSLEVSQMDKGELTTLADLAVVCSNCHRIDPMPSIEKFRKIIAQKADA</sequence>
<gene>
    <name evidence="1" type="ORF">CZ787_05285</name>
</gene>